<dbReference type="AlphaFoldDB" id="A0A8S3ZKG0"/>
<dbReference type="Pfam" id="PF10251">
    <property type="entry name" value="PEN-2"/>
    <property type="match status" value="1"/>
</dbReference>
<evidence type="ECO:0000313" key="10">
    <source>
        <dbReference type="Proteomes" id="UP000678393"/>
    </source>
</evidence>
<dbReference type="GO" id="GO:0007220">
    <property type="term" value="P:Notch receptor processing"/>
    <property type="evidence" value="ECO:0007669"/>
    <property type="project" value="TreeGrafter"/>
</dbReference>
<keyword evidence="10" id="KW-1185">Reference proteome</keyword>
<organism evidence="9 10">
    <name type="scientific">Candidula unifasciata</name>
    <dbReference type="NCBI Taxonomy" id="100452"/>
    <lineage>
        <taxon>Eukaryota</taxon>
        <taxon>Metazoa</taxon>
        <taxon>Spiralia</taxon>
        <taxon>Lophotrochozoa</taxon>
        <taxon>Mollusca</taxon>
        <taxon>Gastropoda</taxon>
        <taxon>Heterobranchia</taxon>
        <taxon>Euthyneura</taxon>
        <taxon>Panpulmonata</taxon>
        <taxon>Eupulmonata</taxon>
        <taxon>Stylommatophora</taxon>
        <taxon>Helicina</taxon>
        <taxon>Helicoidea</taxon>
        <taxon>Geomitridae</taxon>
        <taxon>Candidula</taxon>
    </lineage>
</organism>
<evidence type="ECO:0000256" key="3">
    <source>
        <dbReference type="ARBA" id="ARBA00018306"/>
    </source>
</evidence>
<dbReference type="GO" id="GO:0070765">
    <property type="term" value="C:gamma-secretase complex"/>
    <property type="evidence" value="ECO:0007669"/>
    <property type="project" value="TreeGrafter"/>
</dbReference>
<accession>A0A8S3ZKG0</accession>
<dbReference type="InterPro" id="IPR019379">
    <property type="entry name" value="Gamma_Secretase_Asp_P_PEN2"/>
</dbReference>
<keyword evidence="6 8" id="KW-1133">Transmembrane helix</keyword>
<keyword evidence="5" id="KW-0914">Notch signaling pathway</keyword>
<evidence type="ECO:0000256" key="1">
    <source>
        <dbReference type="ARBA" id="ARBA00004141"/>
    </source>
</evidence>
<comment type="similarity">
    <text evidence="2">Belongs to the PEN-2 family.</text>
</comment>
<reference evidence="9" key="1">
    <citation type="submission" date="2021-04" db="EMBL/GenBank/DDBJ databases">
        <authorList>
            <consortium name="Molecular Ecology Group"/>
        </authorList>
    </citation>
    <scope>NUCLEOTIDE SEQUENCE</scope>
</reference>
<evidence type="ECO:0000256" key="8">
    <source>
        <dbReference type="SAM" id="Phobius"/>
    </source>
</evidence>
<dbReference type="GO" id="GO:0007219">
    <property type="term" value="P:Notch signaling pathway"/>
    <property type="evidence" value="ECO:0007669"/>
    <property type="project" value="UniProtKB-KW"/>
</dbReference>
<evidence type="ECO:0000256" key="6">
    <source>
        <dbReference type="ARBA" id="ARBA00022989"/>
    </source>
</evidence>
<evidence type="ECO:0000256" key="5">
    <source>
        <dbReference type="ARBA" id="ARBA00022976"/>
    </source>
</evidence>
<proteinExistence type="inferred from homology"/>
<dbReference type="EMBL" id="CAJHNH020002635">
    <property type="protein sequence ID" value="CAG5127281.1"/>
    <property type="molecule type" value="Genomic_DNA"/>
</dbReference>
<dbReference type="PANTHER" id="PTHR16318">
    <property type="entry name" value="GAMMA-SECRETASE SUBUNIT PEN-2"/>
    <property type="match status" value="1"/>
</dbReference>
<dbReference type="OrthoDB" id="524898at2759"/>
<feature type="transmembrane region" description="Helical" evidence="8">
    <location>
        <begin position="58"/>
        <end position="78"/>
    </location>
</feature>
<evidence type="ECO:0000256" key="2">
    <source>
        <dbReference type="ARBA" id="ARBA00009607"/>
    </source>
</evidence>
<keyword evidence="7 8" id="KW-0472">Membrane</keyword>
<gene>
    <name evidence="9" type="ORF">CUNI_LOCUS12839</name>
</gene>
<evidence type="ECO:0000313" key="9">
    <source>
        <dbReference type="EMBL" id="CAG5127281.1"/>
    </source>
</evidence>
<dbReference type="Proteomes" id="UP000678393">
    <property type="component" value="Unassembled WGS sequence"/>
</dbReference>
<sequence length="101" mass="11928">MDLRRVKNEEKLVLCKKYFLAGFFILPFLWFVNSLWFFSEAFWKPPYPEQKTIRSYVIWSIVGTLVWMALIVTWVVVFQVNRASWGITGEQLSFIIPSGMA</sequence>
<name>A0A8S3ZKG0_9EUPU</name>
<feature type="transmembrane region" description="Helical" evidence="8">
    <location>
        <begin position="20"/>
        <end position="38"/>
    </location>
</feature>
<keyword evidence="4 8" id="KW-0812">Transmembrane</keyword>
<comment type="caution">
    <text evidence="9">The sequence shown here is derived from an EMBL/GenBank/DDBJ whole genome shotgun (WGS) entry which is preliminary data.</text>
</comment>
<comment type="subcellular location">
    <subcellularLocation>
        <location evidence="1">Membrane</location>
        <topology evidence="1">Multi-pass membrane protein</topology>
    </subcellularLocation>
</comment>
<evidence type="ECO:0000256" key="7">
    <source>
        <dbReference type="ARBA" id="ARBA00023136"/>
    </source>
</evidence>
<dbReference type="PANTHER" id="PTHR16318:SF0">
    <property type="entry name" value="GAMMA-SECRETASE SUBUNIT PEN-2"/>
    <property type="match status" value="1"/>
</dbReference>
<protein>
    <recommendedName>
        <fullName evidence="3">Gamma-secretase subunit PEN-2</fullName>
    </recommendedName>
</protein>
<evidence type="ECO:0000256" key="4">
    <source>
        <dbReference type="ARBA" id="ARBA00022692"/>
    </source>
</evidence>